<evidence type="ECO:0000313" key="3">
    <source>
        <dbReference type="Proteomes" id="UP000826725"/>
    </source>
</evidence>
<reference evidence="2" key="1">
    <citation type="submission" date="2020-09" db="EMBL/GenBank/DDBJ databases">
        <title>Desulfogranum mesoprofundum gen. nov., sp. nov., a novel mesophilic, sulfate-reducing chemolithoautotroph isolated from a deep-sea hydrothermal vent chimney in the Suiyo Seamount.</title>
        <authorList>
            <person name="Hashimoto Y."/>
            <person name="Nakagawa S."/>
        </authorList>
    </citation>
    <scope>NUCLEOTIDE SEQUENCE</scope>
    <source>
        <strain evidence="2">KT2</strain>
    </source>
</reference>
<evidence type="ECO:0000313" key="2">
    <source>
        <dbReference type="EMBL" id="BCL60947.1"/>
    </source>
</evidence>
<dbReference type="Proteomes" id="UP000826725">
    <property type="component" value="Chromosome"/>
</dbReference>
<dbReference type="GO" id="GO:0008757">
    <property type="term" value="F:S-adenosylmethionine-dependent methyltransferase activity"/>
    <property type="evidence" value="ECO:0007669"/>
    <property type="project" value="InterPro"/>
</dbReference>
<evidence type="ECO:0000259" key="1">
    <source>
        <dbReference type="Pfam" id="PF08241"/>
    </source>
</evidence>
<accession>A0A8D5FW07</accession>
<organism evidence="2 3">
    <name type="scientific">Desulfomarina profundi</name>
    <dbReference type="NCBI Taxonomy" id="2772557"/>
    <lineage>
        <taxon>Bacteria</taxon>
        <taxon>Pseudomonadati</taxon>
        <taxon>Thermodesulfobacteriota</taxon>
        <taxon>Desulfobulbia</taxon>
        <taxon>Desulfobulbales</taxon>
        <taxon>Desulfobulbaceae</taxon>
        <taxon>Desulfomarina</taxon>
    </lineage>
</organism>
<keyword evidence="3" id="KW-1185">Reference proteome</keyword>
<dbReference type="EMBL" id="AP024086">
    <property type="protein sequence ID" value="BCL60947.1"/>
    <property type="molecule type" value="Genomic_DNA"/>
</dbReference>
<dbReference type="PANTHER" id="PTHR43861">
    <property type="entry name" value="TRANS-ACONITATE 2-METHYLTRANSFERASE-RELATED"/>
    <property type="match status" value="1"/>
</dbReference>
<dbReference type="Pfam" id="PF08241">
    <property type="entry name" value="Methyltransf_11"/>
    <property type="match status" value="1"/>
</dbReference>
<dbReference type="KEGG" id="dbk:DGMP_16400"/>
<dbReference type="RefSeq" id="WP_228857025.1">
    <property type="nucleotide sequence ID" value="NZ_AP024086.1"/>
</dbReference>
<dbReference type="CDD" id="cd02440">
    <property type="entry name" value="AdoMet_MTases"/>
    <property type="match status" value="1"/>
</dbReference>
<gene>
    <name evidence="2" type="primary">bioC</name>
    <name evidence="2" type="ORF">DGMP_16400</name>
</gene>
<sequence length="242" mass="27361">MKTVLDKERVAKHFGSCLETYEDNATVQQEISRQFFNLLSRHEISAFSRVLEIGCCTGFLTELICSAHVVKSIWLNDIVPEFCSITAERIKRNVKEIHLLPGDIEAQILPEGLDIVLSSSTFQWLQDLEKLFARIHGCLNEGGILAFSLFGPGTMEEIRSLTGRGLPYLEHSELQKITTAFFDLVHIHRERKRIYLPSVRAVLRHIRKTGVGDLAAPGGRFRNSESLKGSIEHVLKMISGFR</sequence>
<proteinExistence type="predicted"/>
<dbReference type="AlphaFoldDB" id="A0A8D5FW07"/>
<protein>
    <submittedName>
        <fullName evidence="2">Malonyl-[acyl-carrier protein] O-methyltransferase</fullName>
    </submittedName>
</protein>
<dbReference type="InterPro" id="IPR013216">
    <property type="entry name" value="Methyltransf_11"/>
</dbReference>
<feature type="domain" description="Methyltransferase type 11" evidence="1">
    <location>
        <begin position="51"/>
        <end position="147"/>
    </location>
</feature>
<name>A0A8D5FW07_9BACT</name>